<protein>
    <submittedName>
        <fullName evidence="5">Nitroreductase family protein</fullName>
    </submittedName>
</protein>
<name>A0ABT4MER8_9NOCA</name>
<keyword evidence="2" id="KW-0288">FMN</keyword>
<dbReference type="PANTHER" id="PTHR23026:SF90">
    <property type="entry name" value="IODOTYROSINE DEIODINASE 1"/>
    <property type="match status" value="1"/>
</dbReference>
<organism evidence="5 6">
    <name type="scientific">Rhodococcus ruber</name>
    <dbReference type="NCBI Taxonomy" id="1830"/>
    <lineage>
        <taxon>Bacteria</taxon>
        <taxon>Bacillati</taxon>
        <taxon>Actinomycetota</taxon>
        <taxon>Actinomycetes</taxon>
        <taxon>Mycobacteriales</taxon>
        <taxon>Nocardiaceae</taxon>
        <taxon>Rhodococcus</taxon>
    </lineage>
</organism>
<evidence type="ECO:0000313" key="5">
    <source>
        <dbReference type="EMBL" id="MCZ4519462.1"/>
    </source>
</evidence>
<evidence type="ECO:0000259" key="4">
    <source>
        <dbReference type="Pfam" id="PF00881"/>
    </source>
</evidence>
<evidence type="ECO:0000256" key="2">
    <source>
        <dbReference type="ARBA" id="ARBA00022643"/>
    </source>
</evidence>
<comment type="caution">
    <text evidence="5">The sequence shown here is derived from an EMBL/GenBank/DDBJ whole genome shotgun (WGS) entry which is preliminary data.</text>
</comment>
<sequence length="217" mass="23667">MGDITPSDRDEGHIDSLPALEAMASARSVRNFTSEPVPEAALRQLIWAATRASSPNNVQPWSFVVVTEASMKQKIAVQVQKAYPAKAESQLPKDPVERRNAASAARLISHFADVPALVFVCMIPYPRVNPNVEFMHSAVYSASQNMLVAARSIGLGAAFTTLHKGSEDSIREILGLPHDVEIAITMPVGWPVKLPGPVVRNPIAEVMRMNHWNGQVQ</sequence>
<accession>A0ABT4MER8</accession>
<dbReference type="InterPro" id="IPR050627">
    <property type="entry name" value="Nitroreductase/BluB"/>
</dbReference>
<dbReference type="InterPro" id="IPR000415">
    <property type="entry name" value="Nitroreductase-like"/>
</dbReference>
<dbReference type="Pfam" id="PF00881">
    <property type="entry name" value="Nitroreductase"/>
    <property type="match status" value="1"/>
</dbReference>
<dbReference type="CDD" id="cd02062">
    <property type="entry name" value="Nitro_FMN_reductase"/>
    <property type="match status" value="1"/>
</dbReference>
<evidence type="ECO:0000256" key="1">
    <source>
        <dbReference type="ARBA" id="ARBA00022630"/>
    </source>
</evidence>
<dbReference type="SUPFAM" id="SSF55469">
    <property type="entry name" value="FMN-dependent nitroreductase-like"/>
    <property type="match status" value="1"/>
</dbReference>
<keyword evidence="1" id="KW-0285">Flavoprotein</keyword>
<gene>
    <name evidence="5" type="ORF">O4220_13140</name>
</gene>
<proteinExistence type="predicted"/>
<feature type="domain" description="Nitroreductase" evidence="4">
    <location>
        <begin position="25"/>
        <end position="190"/>
    </location>
</feature>
<dbReference type="EMBL" id="JAPWIJ010000005">
    <property type="protein sequence ID" value="MCZ4519462.1"/>
    <property type="molecule type" value="Genomic_DNA"/>
</dbReference>
<dbReference type="InterPro" id="IPR029479">
    <property type="entry name" value="Nitroreductase"/>
</dbReference>
<keyword evidence="6" id="KW-1185">Reference proteome</keyword>
<keyword evidence="3" id="KW-0560">Oxidoreductase</keyword>
<evidence type="ECO:0000313" key="6">
    <source>
        <dbReference type="Proteomes" id="UP001081071"/>
    </source>
</evidence>
<dbReference type="PANTHER" id="PTHR23026">
    <property type="entry name" value="NADPH NITROREDUCTASE"/>
    <property type="match status" value="1"/>
</dbReference>
<reference evidence="5" key="1">
    <citation type="submission" date="2022-12" db="EMBL/GenBank/DDBJ databases">
        <authorList>
            <person name="Krivoruchko A.V."/>
            <person name="Elkin A."/>
        </authorList>
    </citation>
    <scope>NUCLEOTIDE SEQUENCE</scope>
    <source>
        <strain evidence="5">IEGM 1391</strain>
    </source>
</reference>
<dbReference type="RefSeq" id="WP_269604830.1">
    <property type="nucleotide sequence ID" value="NZ_JAPWIJ010000005.1"/>
</dbReference>
<dbReference type="Proteomes" id="UP001081071">
    <property type="component" value="Unassembled WGS sequence"/>
</dbReference>
<evidence type="ECO:0000256" key="3">
    <source>
        <dbReference type="ARBA" id="ARBA00023002"/>
    </source>
</evidence>
<dbReference type="Gene3D" id="3.40.109.10">
    <property type="entry name" value="NADH Oxidase"/>
    <property type="match status" value="1"/>
</dbReference>